<name>A0A7W8P5C6_9BURK</name>
<dbReference type="AlphaFoldDB" id="A0A7W8P5C6"/>
<dbReference type="Proteomes" id="UP000592820">
    <property type="component" value="Unassembled WGS sequence"/>
</dbReference>
<evidence type="ECO:0000313" key="2">
    <source>
        <dbReference type="EMBL" id="MBB5400697.1"/>
    </source>
</evidence>
<evidence type="ECO:0000313" key="3">
    <source>
        <dbReference type="Proteomes" id="UP000592820"/>
    </source>
</evidence>
<feature type="compositionally biased region" description="Basic and acidic residues" evidence="1">
    <location>
        <begin position="28"/>
        <end position="38"/>
    </location>
</feature>
<comment type="caution">
    <text evidence="2">The sequence shown here is derived from an EMBL/GenBank/DDBJ whole genome shotgun (WGS) entry which is preliminary data.</text>
</comment>
<protein>
    <submittedName>
        <fullName evidence="2">Uncharacterized protein</fullName>
    </submittedName>
</protein>
<proteinExistence type="predicted"/>
<reference evidence="2 3" key="1">
    <citation type="submission" date="2020-08" db="EMBL/GenBank/DDBJ databases">
        <title>Genomic Encyclopedia of Type Strains, Phase IV (KMG-V): Genome sequencing to study the core and pangenomes of soil and plant-associated prokaryotes.</title>
        <authorList>
            <person name="Whitman W."/>
        </authorList>
    </citation>
    <scope>NUCLEOTIDE SEQUENCE [LARGE SCALE GENOMIC DNA]</scope>
    <source>
        <strain evidence="2 3">JPY162</strain>
    </source>
</reference>
<sequence length="38" mass="4155">MMALAAAEAAENGDTARDDDSPESTRNAQRDKLFRSRS</sequence>
<feature type="region of interest" description="Disordered" evidence="1">
    <location>
        <begin position="1"/>
        <end position="38"/>
    </location>
</feature>
<evidence type="ECO:0000256" key="1">
    <source>
        <dbReference type="SAM" id="MobiDB-lite"/>
    </source>
</evidence>
<dbReference type="EMBL" id="JACHDE010000003">
    <property type="protein sequence ID" value="MBB5400697.1"/>
    <property type="molecule type" value="Genomic_DNA"/>
</dbReference>
<organism evidence="2 3">
    <name type="scientific">Paraburkholderia youngii</name>
    <dbReference type="NCBI Taxonomy" id="2782701"/>
    <lineage>
        <taxon>Bacteria</taxon>
        <taxon>Pseudomonadati</taxon>
        <taxon>Pseudomonadota</taxon>
        <taxon>Betaproteobacteria</taxon>
        <taxon>Burkholderiales</taxon>
        <taxon>Burkholderiaceae</taxon>
        <taxon>Paraburkholderia</taxon>
    </lineage>
</organism>
<gene>
    <name evidence="2" type="ORF">HDG41_002746</name>
</gene>
<feature type="compositionally biased region" description="Low complexity" evidence="1">
    <location>
        <begin position="1"/>
        <end position="10"/>
    </location>
</feature>
<accession>A0A7W8P5C6</accession>